<dbReference type="FunFam" id="3.30.420.10:FF:000045">
    <property type="entry name" value="3'-5' exonuclease DinG"/>
    <property type="match status" value="1"/>
</dbReference>
<dbReference type="GO" id="GO:0005829">
    <property type="term" value="C:cytosol"/>
    <property type="evidence" value="ECO:0007669"/>
    <property type="project" value="TreeGrafter"/>
</dbReference>
<gene>
    <name evidence="3" type="ORF">R6G71_06150</name>
</gene>
<keyword evidence="1 3" id="KW-0540">Nuclease</keyword>
<dbReference type="AlphaFoldDB" id="A0AAW9HRV3"/>
<dbReference type="EMBL" id="JAWNFU010000003">
    <property type="protein sequence ID" value="MDY5153629.1"/>
    <property type="molecule type" value="Genomic_DNA"/>
</dbReference>
<dbReference type="GO" id="GO:0045004">
    <property type="term" value="P:DNA replication proofreading"/>
    <property type="evidence" value="ECO:0007669"/>
    <property type="project" value="TreeGrafter"/>
</dbReference>
<dbReference type="GO" id="GO:0003676">
    <property type="term" value="F:nucleic acid binding"/>
    <property type="evidence" value="ECO:0007669"/>
    <property type="project" value="InterPro"/>
</dbReference>
<dbReference type="InterPro" id="IPR036397">
    <property type="entry name" value="RNaseH_sf"/>
</dbReference>
<evidence type="ECO:0000259" key="2">
    <source>
        <dbReference type="SMART" id="SM00479"/>
    </source>
</evidence>
<name>A0AAW9HRV3_9ACTO</name>
<dbReference type="SMART" id="SM00479">
    <property type="entry name" value="EXOIII"/>
    <property type="match status" value="1"/>
</dbReference>
<feature type="domain" description="Exonuclease" evidence="2">
    <location>
        <begin position="13"/>
        <end position="180"/>
    </location>
</feature>
<dbReference type="PANTHER" id="PTHR30231">
    <property type="entry name" value="DNA POLYMERASE III SUBUNIT EPSILON"/>
    <property type="match status" value="1"/>
</dbReference>
<sequence length="206" mass="21973">MNDLSVDNSTMRGFAVIDVETTGFAPQRADRIVEVGLVLLDEHATEVSCFHSMFDPHRPLGQAVTHGIAPEDVAGAPSFSALAPWLLETICSRIIVAHNAQFDLSFLAAEFGRAGLGINQDIQVIDTLALAHRYPFGQRTNNLSDCCKALSIGFPSAHSTLKNARATASLLRHFLAEATSSEALLELAKRVNVSTAQSGAITCAVA</sequence>
<comment type="caution">
    <text evidence="3">The sequence shown here is derived from an EMBL/GenBank/DDBJ whole genome shotgun (WGS) entry which is preliminary data.</text>
</comment>
<accession>A0AAW9HRV3</accession>
<dbReference type="GO" id="GO:0008408">
    <property type="term" value="F:3'-5' exonuclease activity"/>
    <property type="evidence" value="ECO:0007669"/>
    <property type="project" value="TreeGrafter"/>
</dbReference>
<dbReference type="Gene3D" id="3.30.420.10">
    <property type="entry name" value="Ribonuclease H-like superfamily/Ribonuclease H"/>
    <property type="match status" value="1"/>
</dbReference>
<dbReference type="CDD" id="cd06127">
    <property type="entry name" value="DEDDh"/>
    <property type="match status" value="1"/>
</dbReference>
<protein>
    <submittedName>
        <fullName evidence="3">3'-5' exonuclease</fullName>
    </submittedName>
</protein>
<dbReference type="Proteomes" id="UP001273799">
    <property type="component" value="Unassembled WGS sequence"/>
</dbReference>
<reference evidence="3" key="1">
    <citation type="submission" date="2023-10" db="EMBL/GenBank/DDBJ databases">
        <title>Whole Genome based description of the genera Actinobaculum and Actinotignum reveals a complex phylogenetic relationship within the species included in the genus Actinotignum.</title>
        <authorList>
            <person name="Jensen C.S."/>
            <person name="Dargis R."/>
            <person name="Kemp M."/>
            <person name="Christensen J.J."/>
        </authorList>
    </citation>
    <scope>NUCLEOTIDE SEQUENCE</scope>
    <source>
        <strain evidence="3">Actinobaculum_suis_CCUG19206T</strain>
    </source>
</reference>
<keyword evidence="1 3" id="KW-0378">Hydrolase</keyword>
<evidence type="ECO:0000313" key="4">
    <source>
        <dbReference type="Proteomes" id="UP001273799"/>
    </source>
</evidence>
<dbReference type="InterPro" id="IPR013520">
    <property type="entry name" value="Ribonucl_H"/>
</dbReference>
<organism evidence="3 4">
    <name type="scientific">Actinobaculum suis</name>
    <dbReference type="NCBI Taxonomy" id="1657"/>
    <lineage>
        <taxon>Bacteria</taxon>
        <taxon>Bacillati</taxon>
        <taxon>Actinomycetota</taxon>
        <taxon>Actinomycetes</taxon>
        <taxon>Actinomycetales</taxon>
        <taxon>Actinomycetaceae</taxon>
        <taxon>Actinobaculum</taxon>
    </lineage>
</organism>
<dbReference type="RefSeq" id="WP_141670197.1">
    <property type="nucleotide sequence ID" value="NZ_FNAU01000004.1"/>
</dbReference>
<evidence type="ECO:0000256" key="1">
    <source>
        <dbReference type="ARBA" id="ARBA00022839"/>
    </source>
</evidence>
<dbReference type="SUPFAM" id="SSF53098">
    <property type="entry name" value="Ribonuclease H-like"/>
    <property type="match status" value="1"/>
</dbReference>
<proteinExistence type="predicted"/>
<keyword evidence="1 3" id="KW-0269">Exonuclease</keyword>
<dbReference type="PANTHER" id="PTHR30231:SF41">
    <property type="entry name" value="DNA POLYMERASE III SUBUNIT EPSILON"/>
    <property type="match status" value="1"/>
</dbReference>
<dbReference type="InterPro" id="IPR012337">
    <property type="entry name" value="RNaseH-like_sf"/>
</dbReference>
<dbReference type="Pfam" id="PF00929">
    <property type="entry name" value="RNase_T"/>
    <property type="match status" value="1"/>
</dbReference>
<evidence type="ECO:0000313" key="3">
    <source>
        <dbReference type="EMBL" id="MDY5153629.1"/>
    </source>
</evidence>